<gene>
    <name evidence="3" type="ORF">MICAG_870003</name>
</gene>
<reference evidence="3 4" key="1">
    <citation type="submission" date="2012-04" db="EMBL/GenBank/DDBJ databases">
        <authorList>
            <person name="Genoscope - CEA"/>
        </authorList>
    </citation>
    <scope>NUCLEOTIDE SEQUENCE [LARGE SCALE GENOMIC DNA]</scope>
    <source>
        <strain evidence="3 4">9808</strain>
    </source>
</reference>
<sequence length="397" mass="45703">MSEPTTTKALLVGIEKYEAGENWNLNGPAHDVIRMAKWLISKKVPPENLTIFLSPLDNDNNRETIEQARELTGSEPAPATKSNIREELSRLQNKSHSLFLFYWGGHGWVTLEGKRRLFYADTQEGDERNLDFNDFLVTARSDYYRAMRQQLFIVDTCANYMPHIKNPPRDELGKKEPMFSPEQFVLFAGKLGDRAKNLDSEQTGLYTRELLTELYSLFFNETWPPNMEAISARLQRKFIDLRAQGLTEQTPTYLWSRDWSGNERNFGQMPVAPALEITTPPFTVKMPKRLSVQELSQLLNLLSEIDALKNRQRRDVIVNQLRPEISNSISRADDTITDILNIFNTSRNYSGGLKELLDFTEVFARNSIQFQALIQTITHILPEECQSITHILPEESQ</sequence>
<dbReference type="GO" id="GO:0004197">
    <property type="term" value="F:cysteine-type endopeptidase activity"/>
    <property type="evidence" value="ECO:0007669"/>
    <property type="project" value="InterPro"/>
</dbReference>
<evidence type="ECO:0000313" key="3">
    <source>
        <dbReference type="EMBL" id="CCI29547.1"/>
    </source>
</evidence>
<feature type="domain" description="Peptidase C14 caspase" evidence="1">
    <location>
        <begin position="8"/>
        <end position="214"/>
    </location>
</feature>
<dbReference type="RefSeq" id="WP_002791497.1">
    <property type="nucleotide sequence ID" value="NZ_HE973582.1"/>
</dbReference>
<evidence type="ECO:0000313" key="4">
    <source>
        <dbReference type="Proteomes" id="UP000005291"/>
    </source>
</evidence>
<dbReference type="AlphaFoldDB" id="I4I5H3"/>
<feature type="domain" description="Effector-associated" evidence="2">
    <location>
        <begin position="300"/>
        <end position="373"/>
    </location>
</feature>
<organism evidence="3 4">
    <name type="scientific">Microcystis aeruginosa PCC 9808</name>
    <dbReference type="NCBI Taxonomy" id="1160284"/>
    <lineage>
        <taxon>Bacteria</taxon>
        <taxon>Bacillati</taxon>
        <taxon>Cyanobacteriota</taxon>
        <taxon>Cyanophyceae</taxon>
        <taxon>Oscillatoriophycideae</taxon>
        <taxon>Chroococcales</taxon>
        <taxon>Microcystaceae</taxon>
        <taxon>Microcystis</taxon>
    </lineage>
</organism>
<dbReference type="InterPro" id="IPR045431">
    <property type="entry name" value="EAD2"/>
</dbReference>
<dbReference type="InterPro" id="IPR011600">
    <property type="entry name" value="Pept_C14_caspase"/>
</dbReference>
<dbReference type="HOGENOM" id="CLU_066012_0_0_3"/>
<comment type="caution">
    <text evidence="3">The sequence shown here is derived from an EMBL/GenBank/DDBJ whole genome shotgun (WGS) entry which is preliminary data.</text>
</comment>
<dbReference type="Pfam" id="PF00656">
    <property type="entry name" value="Peptidase_C14"/>
    <property type="match status" value="1"/>
</dbReference>
<dbReference type="Pfam" id="PF19956">
    <property type="entry name" value="EAD2"/>
    <property type="match status" value="1"/>
</dbReference>
<dbReference type="Proteomes" id="UP000005291">
    <property type="component" value="Unassembled WGS sequence"/>
</dbReference>
<evidence type="ECO:0000259" key="2">
    <source>
        <dbReference type="Pfam" id="PF19956"/>
    </source>
</evidence>
<proteinExistence type="predicted"/>
<protein>
    <recommendedName>
        <fullName evidence="5">Peptidase C14, caspase catalytic subunit p20</fullName>
    </recommendedName>
</protein>
<dbReference type="EMBL" id="CAIN01000466">
    <property type="protein sequence ID" value="CCI29547.1"/>
    <property type="molecule type" value="Genomic_DNA"/>
</dbReference>
<accession>I4I5H3</accession>
<dbReference type="Gene3D" id="3.40.50.1460">
    <property type="match status" value="1"/>
</dbReference>
<name>I4I5H3_MICAE</name>
<evidence type="ECO:0000259" key="1">
    <source>
        <dbReference type="Pfam" id="PF00656"/>
    </source>
</evidence>
<dbReference type="GO" id="GO:0006508">
    <property type="term" value="P:proteolysis"/>
    <property type="evidence" value="ECO:0007669"/>
    <property type="project" value="InterPro"/>
</dbReference>
<evidence type="ECO:0008006" key="5">
    <source>
        <dbReference type="Google" id="ProtNLM"/>
    </source>
</evidence>